<evidence type="ECO:0000313" key="2">
    <source>
        <dbReference type="EMBL" id="KAK4439009.1"/>
    </source>
</evidence>
<protein>
    <submittedName>
        <fullName evidence="2">Uncharacterized protein</fullName>
    </submittedName>
</protein>
<dbReference type="EMBL" id="JACGWO010000001">
    <property type="protein sequence ID" value="KAK4439009.1"/>
    <property type="molecule type" value="Genomic_DNA"/>
</dbReference>
<reference evidence="2" key="1">
    <citation type="submission" date="2020-06" db="EMBL/GenBank/DDBJ databases">
        <authorList>
            <person name="Li T."/>
            <person name="Hu X."/>
            <person name="Zhang T."/>
            <person name="Song X."/>
            <person name="Zhang H."/>
            <person name="Dai N."/>
            <person name="Sheng W."/>
            <person name="Hou X."/>
            <person name="Wei L."/>
        </authorList>
    </citation>
    <scope>NUCLEOTIDE SEQUENCE</scope>
    <source>
        <strain evidence="2">3651</strain>
        <tissue evidence="2">Leaf</tissue>
    </source>
</reference>
<dbReference type="Proteomes" id="UP001293254">
    <property type="component" value="Unassembled WGS sequence"/>
</dbReference>
<evidence type="ECO:0000313" key="3">
    <source>
        <dbReference type="Proteomes" id="UP001293254"/>
    </source>
</evidence>
<feature type="region of interest" description="Disordered" evidence="1">
    <location>
        <begin position="91"/>
        <end position="111"/>
    </location>
</feature>
<name>A0AAE2CYT0_9LAMI</name>
<accession>A0AAE2CYT0</accession>
<gene>
    <name evidence="2" type="ORF">Salat_0235600</name>
</gene>
<reference evidence="2" key="2">
    <citation type="journal article" date="2024" name="Plant">
        <title>Genomic evolution and insights into agronomic trait innovations of Sesamum species.</title>
        <authorList>
            <person name="Miao H."/>
            <person name="Wang L."/>
            <person name="Qu L."/>
            <person name="Liu H."/>
            <person name="Sun Y."/>
            <person name="Le M."/>
            <person name="Wang Q."/>
            <person name="Wei S."/>
            <person name="Zheng Y."/>
            <person name="Lin W."/>
            <person name="Duan Y."/>
            <person name="Cao H."/>
            <person name="Xiong S."/>
            <person name="Wang X."/>
            <person name="Wei L."/>
            <person name="Li C."/>
            <person name="Ma Q."/>
            <person name="Ju M."/>
            <person name="Zhao R."/>
            <person name="Li G."/>
            <person name="Mu C."/>
            <person name="Tian Q."/>
            <person name="Mei H."/>
            <person name="Zhang T."/>
            <person name="Gao T."/>
            <person name="Zhang H."/>
        </authorList>
    </citation>
    <scope>NUCLEOTIDE SEQUENCE</scope>
    <source>
        <strain evidence="2">3651</strain>
    </source>
</reference>
<organism evidence="2 3">
    <name type="scientific">Sesamum alatum</name>
    <dbReference type="NCBI Taxonomy" id="300844"/>
    <lineage>
        <taxon>Eukaryota</taxon>
        <taxon>Viridiplantae</taxon>
        <taxon>Streptophyta</taxon>
        <taxon>Embryophyta</taxon>
        <taxon>Tracheophyta</taxon>
        <taxon>Spermatophyta</taxon>
        <taxon>Magnoliopsida</taxon>
        <taxon>eudicotyledons</taxon>
        <taxon>Gunneridae</taxon>
        <taxon>Pentapetalae</taxon>
        <taxon>asterids</taxon>
        <taxon>lamiids</taxon>
        <taxon>Lamiales</taxon>
        <taxon>Pedaliaceae</taxon>
        <taxon>Sesamum</taxon>
    </lineage>
</organism>
<dbReference type="AlphaFoldDB" id="A0AAE2CYT0"/>
<feature type="compositionally biased region" description="Gly residues" evidence="1">
    <location>
        <begin position="101"/>
        <end position="111"/>
    </location>
</feature>
<proteinExistence type="predicted"/>
<comment type="caution">
    <text evidence="2">The sequence shown here is derived from an EMBL/GenBank/DDBJ whole genome shotgun (WGS) entry which is preliminary data.</text>
</comment>
<keyword evidence="3" id="KW-1185">Reference proteome</keyword>
<evidence type="ECO:0000256" key="1">
    <source>
        <dbReference type="SAM" id="MobiDB-lite"/>
    </source>
</evidence>
<sequence length="111" mass="12093">MDKGIIVFLVIFPLWAAVVAFQLILCCYGVSTGTYGHIRSAYYRWRRRTQPHPVVSPPTTRTDVSPPQVKTEVEMAERNKLDGDTVVAITADSDADRNDDYGGGCGGGSGE</sequence>